<keyword evidence="4" id="KW-0597">Phosphoprotein</keyword>
<comment type="catalytic activity">
    <reaction evidence="1">
        <text>ATP + protein L-histidine = ADP + protein N-phospho-L-histidine.</text>
        <dbReference type="EC" id="2.7.13.3"/>
    </reaction>
</comment>
<dbReference type="CDD" id="cd00082">
    <property type="entry name" value="HisKA"/>
    <property type="match status" value="1"/>
</dbReference>
<dbReference type="Pfam" id="PF01590">
    <property type="entry name" value="GAF"/>
    <property type="match status" value="2"/>
</dbReference>
<organism evidence="12 13">
    <name type="scientific">Leptolyngbya boryana NIES-2135</name>
    <dbReference type="NCBI Taxonomy" id="1973484"/>
    <lineage>
        <taxon>Bacteria</taxon>
        <taxon>Bacillati</taxon>
        <taxon>Cyanobacteriota</taxon>
        <taxon>Cyanophyceae</taxon>
        <taxon>Leptolyngbyales</taxon>
        <taxon>Leptolyngbyaceae</taxon>
        <taxon>Leptolyngbya group</taxon>
        <taxon>Leptolyngbya</taxon>
    </lineage>
</organism>
<dbReference type="InterPro" id="IPR036097">
    <property type="entry name" value="HisK_dim/P_sf"/>
</dbReference>
<dbReference type="GO" id="GO:0006355">
    <property type="term" value="P:regulation of DNA-templated transcription"/>
    <property type="evidence" value="ECO:0007669"/>
    <property type="project" value="InterPro"/>
</dbReference>
<dbReference type="GO" id="GO:0000155">
    <property type="term" value="F:phosphorelay sensor kinase activity"/>
    <property type="evidence" value="ECO:0007669"/>
    <property type="project" value="InterPro"/>
</dbReference>
<dbReference type="Gene3D" id="3.30.565.10">
    <property type="entry name" value="Histidine kinase-like ATPase, C-terminal domain"/>
    <property type="match status" value="1"/>
</dbReference>
<gene>
    <name evidence="12" type="ORF">NIES2135_27670</name>
</gene>
<dbReference type="PROSITE" id="PS50046">
    <property type="entry name" value="PHYTOCHROME_2"/>
    <property type="match status" value="2"/>
</dbReference>
<keyword evidence="9" id="KW-0902">Two-component regulatory system</keyword>
<dbReference type="Pfam" id="PF02518">
    <property type="entry name" value="HATPase_c"/>
    <property type="match status" value="1"/>
</dbReference>
<dbReference type="Proteomes" id="UP000217895">
    <property type="component" value="Chromosome"/>
</dbReference>
<dbReference type="PRINTS" id="PR00344">
    <property type="entry name" value="BCTRLSENSOR"/>
</dbReference>
<evidence type="ECO:0000256" key="3">
    <source>
        <dbReference type="ARBA" id="ARBA00012438"/>
    </source>
</evidence>
<dbReference type="PANTHER" id="PTHR43065">
    <property type="entry name" value="SENSOR HISTIDINE KINASE"/>
    <property type="match status" value="1"/>
</dbReference>
<dbReference type="Pfam" id="PF00360">
    <property type="entry name" value="PHY"/>
    <property type="match status" value="1"/>
</dbReference>
<keyword evidence="6" id="KW-0547">Nucleotide-binding</keyword>
<protein>
    <recommendedName>
        <fullName evidence="3">histidine kinase</fullName>
        <ecNumber evidence="3">2.7.13.3</ecNumber>
    </recommendedName>
</protein>
<dbReference type="PROSITE" id="PS50109">
    <property type="entry name" value="HIS_KIN"/>
    <property type="match status" value="1"/>
</dbReference>
<dbReference type="InterPro" id="IPR003661">
    <property type="entry name" value="HisK_dim/P_dom"/>
</dbReference>
<dbReference type="InterPro" id="IPR005467">
    <property type="entry name" value="His_kinase_dom"/>
</dbReference>
<dbReference type="InterPro" id="IPR004358">
    <property type="entry name" value="Sig_transdc_His_kin-like_C"/>
</dbReference>
<sequence>MTSDEFQTNVSSPNTELFGRVTHWIRRSKSLSELLAAIAQEISAVLSCDRVKIYQFNPDETGTVVAEWICEQRLPSLLGLTFPANDIPPGARELFARTGARSIVNVAERRIGQTGIDSTAPDEIRYRPLNACHAEYLMAMGIQSSLVVPILQEGKLWGLFVIHHAEARSFSDAQVSALQMVVDLLTVAIAQYHLIEQARAKADRESTLRRISCLLHSLLTIELQAALETAVSAFAGSGGRLWVNATSLAVEHSPRNLKLPSACVRLFQCGSQPMAPRDERIETAEFVLLEEDSAWQDKFQSEQDAVWAIADLYQEPALQKFYPAFRSLKIRGVLILPLWYRRELLGYLTIFRDEIETEILWAGQISSDERQLYPRQSFKAWCESRRGQIQPWTAGDLELGCAIAHQFSSAIQQYETHQHVQKLNASLEIQVQERTARLQKATEQQHVLFSVVTNMRKSLQVEQICATATEELRRSLNVDRVCVYQFDLDRQYNTGQVIAENMVSGLSSVLGTRIEDYCFGERFATQYRHGRVSSISDVEALVIEPCYLAILERLAIRAHLIAPILRGDELWGLLCVHQCDRPRNWTEHEIQFVKQVAIQLTIGLEQAELLLQTQHQAQQIEATLHSLKHTQAQLIQTEKMSSLGRLVAGVAHEINNPVSFIHGNLNYLNHYVIDMLRLLDAYRAAYPEPRSEVIDLIESIDFEFVRQDLPKILASMQVGTERIREIVLSLRNFSRLDQAKMKPVDIHEGIESTLLILQHRLKPNGGDCSIEVIREYAELPPVECYAGQLNQVFMNLLSNAIDALETVENPTIRIRTKQVHDDRVLISIADNGCGISAQTQLRIFDPFFTTKPIGKGTGMGLAISHEVVVRDHQGSLNCHSEPGQGTEFWIEIPIRQSISA</sequence>
<accession>A0A1Z4JGU3</accession>
<dbReference type="GO" id="GO:0009584">
    <property type="term" value="P:detection of visible light"/>
    <property type="evidence" value="ECO:0007669"/>
    <property type="project" value="InterPro"/>
</dbReference>
<evidence type="ECO:0000256" key="7">
    <source>
        <dbReference type="ARBA" id="ARBA00022777"/>
    </source>
</evidence>
<dbReference type="AlphaFoldDB" id="A0A1Z4JGU3"/>
<dbReference type="SUPFAM" id="SSF55781">
    <property type="entry name" value="GAF domain-like"/>
    <property type="match status" value="3"/>
</dbReference>
<evidence type="ECO:0000313" key="12">
    <source>
        <dbReference type="EMBL" id="BAY55940.1"/>
    </source>
</evidence>
<keyword evidence="7 12" id="KW-0418">Kinase</keyword>
<keyword evidence="8" id="KW-0067">ATP-binding</keyword>
<dbReference type="InterPro" id="IPR013515">
    <property type="entry name" value="Phytochrome_cen-reg"/>
</dbReference>
<comment type="similarity">
    <text evidence="2">In the N-terminal section; belongs to the phytochrome family.</text>
</comment>
<evidence type="ECO:0000256" key="5">
    <source>
        <dbReference type="ARBA" id="ARBA00022679"/>
    </source>
</evidence>
<dbReference type="InterPro" id="IPR003594">
    <property type="entry name" value="HATPase_dom"/>
</dbReference>
<dbReference type="EC" id="2.7.13.3" evidence="3"/>
<name>A0A1Z4JGU3_LEPBY</name>
<feature type="domain" description="Phytochrome chromophore attachment site" evidence="10">
    <location>
        <begin position="460"/>
        <end position="599"/>
    </location>
</feature>
<dbReference type="SUPFAM" id="SSF55874">
    <property type="entry name" value="ATPase domain of HSP90 chaperone/DNA topoisomerase II/histidine kinase"/>
    <property type="match status" value="1"/>
</dbReference>
<keyword evidence="5" id="KW-0808">Transferase</keyword>
<evidence type="ECO:0000256" key="8">
    <source>
        <dbReference type="ARBA" id="ARBA00022840"/>
    </source>
</evidence>
<evidence type="ECO:0000256" key="1">
    <source>
        <dbReference type="ARBA" id="ARBA00000085"/>
    </source>
</evidence>
<evidence type="ECO:0000256" key="4">
    <source>
        <dbReference type="ARBA" id="ARBA00022553"/>
    </source>
</evidence>
<dbReference type="InterPro" id="IPR029016">
    <property type="entry name" value="GAF-like_dom_sf"/>
</dbReference>
<proteinExistence type="inferred from homology"/>
<evidence type="ECO:0000256" key="9">
    <source>
        <dbReference type="ARBA" id="ARBA00023012"/>
    </source>
</evidence>
<dbReference type="SMART" id="SM00387">
    <property type="entry name" value="HATPase_c"/>
    <property type="match status" value="1"/>
</dbReference>
<dbReference type="EMBL" id="AP018203">
    <property type="protein sequence ID" value="BAY55940.1"/>
    <property type="molecule type" value="Genomic_DNA"/>
</dbReference>
<evidence type="ECO:0000313" key="13">
    <source>
        <dbReference type="Proteomes" id="UP000217895"/>
    </source>
</evidence>
<dbReference type="Gene3D" id="3.30.450.40">
    <property type="match status" value="3"/>
</dbReference>
<evidence type="ECO:0000256" key="6">
    <source>
        <dbReference type="ARBA" id="ARBA00022741"/>
    </source>
</evidence>
<dbReference type="InterPro" id="IPR003018">
    <property type="entry name" value="GAF"/>
</dbReference>
<evidence type="ECO:0000259" key="11">
    <source>
        <dbReference type="PROSITE" id="PS50109"/>
    </source>
</evidence>
<feature type="domain" description="Phytochrome chromophore attachment site" evidence="10">
    <location>
        <begin position="30"/>
        <end position="187"/>
    </location>
</feature>
<keyword evidence="13" id="KW-1185">Reference proteome</keyword>
<feature type="domain" description="Histidine kinase" evidence="11">
    <location>
        <begin position="649"/>
        <end position="896"/>
    </location>
</feature>
<dbReference type="GO" id="GO:0005524">
    <property type="term" value="F:ATP binding"/>
    <property type="evidence" value="ECO:0007669"/>
    <property type="project" value="UniProtKB-KW"/>
</dbReference>
<dbReference type="PANTHER" id="PTHR43065:SF10">
    <property type="entry name" value="PEROXIDE STRESS-ACTIVATED HISTIDINE KINASE MAK3"/>
    <property type="match status" value="1"/>
</dbReference>
<dbReference type="InterPro" id="IPR036890">
    <property type="entry name" value="HATPase_C_sf"/>
</dbReference>
<dbReference type="SMART" id="SM00065">
    <property type="entry name" value="GAF"/>
    <property type="match status" value="3"/>
</dbReference>
<evidence type="ECO:0000256" key="2">
    <source>
        <dbReference type="ARBA" id="ARBA00006402"/>
    </source>
</evidence>
<reference evidence="12 13" key="1">
    <citation type="submission" date="2017-06" db="EMBL/GenBank/DDBJ databases">
        <title>Genome sequencing of cyanobaciteial culture collection at National Institute for Environmental Studies (NIES).</title>
        <authorList>
            <person name="Hirose Y."/>
            <person name="Shimura Y."/>
            <person name="Fujisawa T."/>
            <person name="Nakamura Y."/>
            <person name="Kawachi M."/>
        </authorList>
    </citation>
    <scope>NUCLEOTIDE SEQUENCE [LARGE SCALE GENOMIC DNA]</scope>
    <source>
        <strain evidence="12 13">NIES-2135</strain>
    </source>
</reference>
<evidence type="ECO:0000259" key="10">
    <source>
        <dbReference type="PROSITE" id="PS50046"/>
    </source>
</evidence>
<dbReference type="InterPro" id="IPR016132">
    <property type="entry name" value="Phyto_chromo_attachment"/>
</dbReference>
<dbReference type="SUPFAM" id="SSF47384">
    <property type="entry name" value="Homodimeric domain of signal transducing histidine kinase"/>
    <property type="match status" value="1"/>
</dbReference>
<dbReference type="Gene3D" id="1.10.287.130">
    <property type="match status" value="1"/>
</dbReference>